<sequence>MWRILQGLPRVLRPQISSAAGNHGNRTLSPGLWLEEGEHDASSAQRSPRVTTVGTRPFVVRLHSDGAGHNHGKKEKVKQDFWSNFDTKDLHSLFDVIGWGSAILLGFQLCRHLSWDVSGDGEGRRLVHTLYKLAFSLPQSHHSVLPSNDRNSLPPSHPSELPSAQDQAEEQTRHRSVAAAAPLPEHKLHQNELLQQALAEFETATKSCSAAIQHAIGLQLAREGDIRHAVDMFRIASAAGSAKAQYNLGVCYEQGRGVDRDLSKAAELYQQSAEQGHGRAQYNLATLYLHGGGGLQQDTHKALSLLQQAAAQGVQQAQSYLGVYWTMEPHRDMFTASQHFTSAAQQKHTGSQYHLGVCYERGWGVERDLTRAVELYMSAAAAGHTQAAHNLAVLQEGAAGDAGIEGESHKIVSTQDRPEASLQAIVKVPDIQISEHTPSSKVSHRCPKDLKSEESVEVLPCNLSAVSFHDLGEDSNDAVSFCDLGEDSNDDFEKSSHSDLGKDSHHDLGKPGCYDLGENSNDFGTASHGRFHIDRYRARHMGQTSGLNKTVQLAVS</sequence>
<dbReference type="SUPFAM" id="SSF81901">
    <property type="entry name" value="HCP-like"/>
    <property type="match status" value="1"/>
</dbReference>
<feature type="compositionally biased region" description="Polar residues" evidence="1">
    <location>
        <begin position="141"/>
        <end position="151"/>
    </location>
</feature>
<dbReference type="Gene3D" id="1.25.40.10">
    <property type="entry name" value="Tetratricopeptide repeat domain"/>
    <property type="match status" value="2"/>
</dbReference>
<feature type="compositionally biased region" description="Low complexity" evidence="1">
    <location>
        <begin position="152"/>
        <end position="163"/>
    </location>
</feature>
<gene>
    <name evidence="3" type="primary">LOC109487702</name>
</gene>
<keyword evidence="2" id="KW-1185">Reference proteome</keyword>
<dbReference type="OrthoDB" id="2384430at2759"/>
<dbReference type="PANTHER" id="PTHR45011">
    <property type="entry name" value="DAP3-BINDING CELL DEATH ENHANCER 1"/>
    <property type="match status" value="1"/>
</dbReference>
<name>A0A6P5AW52_BRABE</name>
<feature type="region of interest" description="Disordered" evidence="1">
    <location>
        <begin position="141"/>
        <end position="177"/>
    </location>
</feature>
<organism evidence="2 3">
    <name type="scientific">Branchiostoma belcheri</name>
    <name type="common">Amphioxus</name>
    <dbReference type="NCBI Taxonomy" id="7741"/>
    <lineage>
        <taxon>Eukaryota</taxon>
        <taxon>Metazoa</taxon>
        <taxon>Chordata</taxon>
        <taxon>Cephalochordata</taxon>
        <taxon>Leptocardii</taxon>
        <taxon>Amphioxiformes</taxon>
        <taxon>Branchiostomatidae</taxon>
        <taxon>Branchiostoma</taxon>
    </lineage>
</organism>
<evidence type="ECO:0000256" key="1">
    <source>
        <dbReference type="SAM" id="MobiDB-lite"/>
    </source>
</evidence>
<dbReference type="InterPro" id="IPR006597">
    <property type="entry name" value="Sel1-like"/>
</dbReference>
<dbReference type="PANTHER" id="PTHR45011:SF1">
    <property type="entry name" value="DAP3-BINDING CELL DEATH ENHANCER 1"/>
    <property type="match status" value="1"/>
</dbReference>
<dbReference type="GeneID" id="109487702"/>
<dbReference type="AlphaFoldDB" id="A0A6P5AW52"/>
<dbReference type="InterPro" id="IPR052748">
    <property type="entry name" value="ISR_Activator"/>
</dbReference>
<proteinExistence type="predicted"/>
<dbReference type="RefSeq" id="XP_019647302.1">
    <property type="nucleotide sequence ID" value="XM_019791743.1"/>
</dbReference>
<protein>
    <submittedName>
        <fullName evidence="3">Death ligand signal enhancer-like</fullName>
    </submittedName>
</protein>
<evidence type="ECO:0000313" key="2">
    <source>
        <dbReference type="Proteomes" id="UP000515135"/>
    </source>
</evidence>
<dbReference type="KEGG" id="bbel:109487702"/>
<reference evidence="3" key="1">
    <citation type="submission" date="2025-08" db="UniProtKB">
        <authorList>
            <consortium name="RefSeq"/>
        </authorList>
    </citation>
    <scope>IDENTIFICATION</scope>
    <source>
        <tissue evidence="3">Gonad</tissue>
    </source>
</reference>
<dbReference type="Proteomes" id="UP000515135">
    <property type="component" value="Unplaced"/>
</dbReference>
<dbReference type="SMART" id="SM00671">
    <property type="entry name" value="SEL1"/>
    <property type="match status" value="4"/>
</dbReference>
<dbReference type="InterPro" id="IPR011990">
    <property type="entry name" value="TPR-like_helical_dom_sf"/>
</dbReference>
<dbReference type="Pfam" id="PF08238">
    <property type="entry name" value="Sel1"/>
    <property type="match status" value="3"/>
</dbReference>
<evidence type="ECO:0000313" key="3">
    <source>
        <dbReference type="RefSeq" id="XP_019647302.1"/>
    </source>
</evidence>
<accession>A0A6P5AW52</accession>